<keyword evidence="6" id="KW-1015">Disulfide bond</keyword>
<dbReference type="GeneTree" id="ENSGT00940000156618"/>
<name>A0A8I3X6M1_CALJA</name>
<dbReference type="InterPro" id="IPR010345">
    <property type="entry name" value="IL-17_fam"/>
</dbReference>
<dbReference type="GO" id="GO:2000340">
    <property type="term" value="P:positive regulation of chemokine (C-X-C motif) ligand 1 production"/>
    <property type="evidence" value="ECO:0007669"/>
    <property type="project" value="Ensembl"/>
</dbReference>
<dbReference type="PRINTS" id="PR01932">
    <property type="entry name" value="INTRLEUKIN17"/>
</dbReference>
<dbReference type="GO" id="GO:0017015">
    <property type="term" value="P:regulation of transforming growth factor beta receptor signaling pathway"/>
    <property type="evidence" value="ECO:0007669"/>
    <property type="project" value="Ensembl"/>
</dbReference>
<dbReference type="GO" id="GO:0051216">
    <property type="term" value="P:cartilage development"/>
    <property type="evidence" value="ECO:0007669"/>
    <property type="project" value="Ensembl"/>
</dbReference>
<dbReference type="GO" id="GO:0019955">
    <property type="term" value="F:cytokine binding"/>
    <property type="evidence" value="ECO:0007669"/>
    <property type="project" value="Ensembl"/>
</dbReference>
<reference evidence="10" key="2">
    <citation type="submission" date="2025-08" db="UniProtKB">
        <authorList>
            <consortium name="Ensembl"/>
        </authorList>
    </citation>
    <scope>IDENTIFICATION</scope>
</reference>
<dbReference type="FunFam" id="2.10.90.10:FF:000038">
    <property type="entry name" value="Interleukin-17A"/>
    <property type="match status" value="1"/>
</dbReference>
<evidence type="ECO:0000256" key="7">
    <source>
        <dbReference type="ARBA" id="ARBA00023180"/>
    </source>
</evidence>
<reference evidence="10 11" key="1">
    <citation type="submission" date="2009-03" db="EMBL/GenBank/DDBJ databases">
        <authorList>
            <person name="Warren W."/>
            <person name="Ye L."/>
            <person name="Minx P."/>
            <person name="Worley K."/>
            <person name="Gibbs R."/>
            <person name="Wilson R.K."/>
        </authorList>
    </citation>
    <scope>NUCLEOTIDE SEQUENCE [LARGE SCALE GENOMIC DNA]</scope>
</reference>
<keyword evidence="5 9" id="KW-0732">Signal</keyword>
<protein>
    <submittedName>
        <fullName evidence="10">Interleukin 17F</fullName>
    </submittedName>
</protein>
<dbReference type="GO" id="GO:0097400">
    <property type="term" value="P:interleukin-17-mediated signaling pathway"/>
    <property type="evidence" value="ECO:0007669"/>
    <property type="project" value="Ensembl"/>
</dbReference>
<dbReference type="GO" id="GO:0045944">
    <property type="term" value="P:positive regulation of transcription by RNA polymerase II"/>
    <property type="evidence" value="ECO:0007669"/>
    <property type="project" value="Ensembl"/>
</dbReference>
<dbReference type="GO" id="GO:1900017">
    <property type="term" value="P:positive regulation of cytokine production involved in inflammatory response"/>
    <property type="evidence" value="ECO:0007669"/>
    <property type="project" value="Ensembl"/>
</dbReference>
<dbReference type="InterPro" id="IPR020440">
    <property type="entry name" value="IL-17_chr"/>
</dbReference>
<evidence type="ECO:0000256" key="9">
    <source>
        <dbReference type="SAM" id="SignalP"/>
    </source>
</evidence>
<evidence type="ECO:0000313" key="11">
    <source>
        <dbReference type="Proteomes" id="UP000008225"/>
    </source>
</evidence>
<evidence type="ECO:0000256" key="3">
    <source>
        <dbReference type="ARBA" id="ARBA00022514"/>
    </source>
</evidence>
<evidence type="ECO:0000256" key="5">
    <source>
        <dbReference type="ARBA" id="ARBA00022729"/>
    </source>
</evidence>
<dbReference type="Proteomes" id="UP000008225">
    <property type="component" value="Chromosome 4"/>
</dbReference>
<evidence type="ECO:0000256" key="8">
    <source>
        <dbReference type="ARBA" id="ARBA00023198"/>
    </source>
</evidence>
<evidence type="ECO:0000256" key="1">
    <source>
        <dbReference type="ARBA" id="ARBA00004613"/>
    </source>
</evidence>
<dbReference type="GO" id="GO:0046982">
    <property type="term" value="F:protein heterodimerization activity"/>
    <property type="evidence" value="ECO:0007669"/>
    <property type="project" value="Ensembl"/>
</dbReference>
<dbReference type="GO" id="GO:0032645">
    <property type="term" value="P:regulation of granulocyte macrophage colony-stimulating factor production"/>
    <property type="evidence" value="ECO:0007669"/>
    <property type="project" value="Ensembl"/>
</dbReference>
<dbReference type="GO" id="GO:0042803">
    <property type="term" value="F:protein homodimerization activity"/>
    <property type="evidence" value="ECO:0007669"/>
    <property type="project" value="Ensembl"/>
</dbReference>
<dbReference type="GO" id="GO:0050829">
    <property type="term" value="P:defense response to Gram-negative bacterium"/>
    <property type="evidence" value="ECO:0007669"/>
    <property type="project" value="Ensembl"/>
</dbReference>
<sequence>MRYKVGNKNKSYHLTSSAFQVKYLLLLILGLAFLRETAAQRVPKEGQTFFQKPESCPSVPEGSLKLDLGIINANQRVPLSRNIERRSTSPWNYTVTWDPNRYPSEVVQAQCRHLGCVNAQGKEDIFMNSVPIQQETLVLRRKHQGCSVSFQLEKLLVTVGCTCVKPLIHHVH</sequence>
<dbReference type="InterPro" id="IPR029034">
    <property type="entry name" value="Cystine-knot_cytokine"/>
</dbReference>
<keyword evidence="11" id="KW-1185">Reference proteome</keyword>
<keyword evidence="8" id="KW-0395">Inflammatory response</keyword>
<dbReference type="GO" id="GO:0005126">
    <property type="term" value="F:cytokine receptor binding"/>
    <property type="evidence" value="ECO:0007669"/>
    <property type="project" value="Ensembl"/>
</dbReference>
<dbReference type="AlphaFoldDB" id="A0A8I3X6M1"/>
<keyword evidence="3" id="KW-0202">Cytokine</keyword>
<dbReference type="Ensembl" id="ENSCJAT00000133838.1">
    <property type="protein sequence ID" value="ENSCJAP00000094329.1"/>
    <property type="gene ID" value="ENSCJAG00000043579.3"/>
</dbReference>
<keyword evidence="7" id="KW-0325">Glycoprotein</keyword>
<accession>A0A8I3X6M1</accession>
<keyword evidence="4" id="KW-0964">Secreted</keyword>
<feature type="chain" id="PRO_5035176316" evidence="9">
    <location>
        <begin position="40"/>
        <end position="172"/>
    </location>
</feature>
<dbReference type="GO" id="GO:0005125">
    <property type="term" value="F:cytokine activity"/>
    <property type="evidence" value="ECO:0007669"/>
    <property type="project" value="UniProtKB-KW"/>
</dbReference>
<feature type="signal peptide" evidence="9">
    <location>
        <begin position="1"/>
        <end position="39"/>
    </location>
</feature>
<evidence type="ECO:0000256" key="6">
    <source>
        <dbReference type="ARBA" id="ARBA00023157"/>
    </source>
</evidence>
<dbReference type="GO" id="GO:0032663">
    <property type="term" value="P:regulation of interleukin-2 production"/>
    <property type="evidence" value="ECO:0007669"/>
    <property type="project" value="Ensembl"/>
</dbReference>
<gene>
    <name evidence="10" type="primary">IL17F</name>
</gene>
<reference evidence="10" key="3">
    <citation type="submission" date="2025-09" db="UniProtKB">
        <authorList>
            <consortium name="Ensembl"/>
        </authorList>
    </citation>
    <scope>IDENTIFICATION</scope>
</reference>
<evidence type="ECO:0000256" key="2">
    <source>
        <dbReference type="ARBA" id="ARBA00007236"/>
    </source>
</evidence>
<comment type="similarity">
    <text evidence="2">Belongs to the IL-17 family.</text>
</comment>
<dbReference type="Gene3D" id="2.10.90.10">
    <property type="entry name" value="Cystine-knot cytokines"/>
    <property type="match status" value="1"/>
</dbReference>
<dbReference type="GO" id="GO:0005615">
    <property type="term" value="C:extracellular space"/>
    <property type="evidence" value="ECO:0007669"/>
    <property type="project" value="UniProtKB-KW"/>
</dbReference>
<dbReference type="GO" id="GO:0032761">
    <property type="term" value="P:positive regulation of lymphotoxin A production"/>
    <property type="evidence" value="ECO:0007669"/>
    <property type="project" value="Ensembl"/>
</dbReference>
<dbReference type="GO" id="GO:0032755">
    <property type="term" value="P:positive regulation of interleukin-6 production"/>
    <property type="evidence" value="ECO:0007669"/>
    <property type="project" value="Ensembl"/>
</dbReference>
<dbReference type="GO" id="GO:0016525">
    <property type="term" value="P:negative regulation of angiogenesis"/>
    <property type="evidence" value="ECO:0007669"/>
    <property type="project" value="Ensembl"/>
</dbReference>
<evidence type="ECO:0000313" key="10">
    <source>
        <dbReference type="Ensembl" id="ENSCJAP00000094329.1"/>
    </source>
</evidence>
<dbReference type="GO" id="GO:0032677">
    <property type="term" value="P:regulation of interleukin-8 production"/>
    <property type="evidence" value="ECO:0007669"/>
    <property type="project" value="Ensembl"/>
</dbReference>
<dbReference type="OMA" id="SPWDYNV"/>
<organism evidence="10 11">
    <name type="scientific">Callithrix jacchus</name>
    <name type="common">White-tufted-ear marmoset</name>
    <name type="synonym">Simia Jacchus</name>
    <dbReference type="NCBI Taxonomy" id="9483"/>
    <lineage>
        <taxon>Eukaryota</taxon>
        <taxon>Metazoa</taxon>
        <taxon>Chordata</taxon>
        <taxon>Craniata</taxon>
        <taxon>Vertebrata</taxon>
        <taxon>Euteleostomi</taxon>
        <taxon>Mammalia</taxon>
        <taxon>Eutheria</taxon>
        <taxon>Euarchontoglires</taxon>
        <taxon>Primates</taxon>
        <taxon>Haplorrhini</taxon>
        <taxon>Platyrrhini</taxon>
        <taxon>Cebidae</taxon>
        <taxon>Callitrichinae</taxon>
        <taxon>Callithrix</taxon>
        <taxon>Callithrix</taxon>
    </lineage>
</organism>
<dbReference type="GO" id="GO:0050830">
    <property type="term" value="P:defense response to Gram-positive bacterium"/>
    <property type="evidence" value="ECO:0007669"/>
    <property type="project" value="Ensembl"/>
</dbReference>
<dbReference type="GO" id="GO:0002225">
    <property type="term" value="P:positive regulation of antimicrobial peptide production"/>
    <property type="evidence" value="ECO:0007669"/>
    <property type="project" value="Ensembl"/>
</dbReference>
<comment type="subcellular location">
    <subcellularLocation>
        <location evidence="1">Secreted</location>
    </subcellularLocation>
</comment>
<dbReference type="SUPFAM" id="SSF57501">
    <property type="entry name" value="Cystine-knot cytokines"/>
    <property type="match status" value="1"/>
</dbReference>
<evidence type="ECO:0000256" key="4">
    <source>
        <dbReference type="ARBA" id="ARBA00022525"/>
    </source>
</evidence>
<proteinExistence type="inferred from homology"/>
<dbReference type="Pfam" id="PF06083">
    <property type="entry name" value="IL17"/>
    <property type="match status" value="1"/>
</dbReference>
<dbReference type="GO" id="GO:0006954">
    <property type="term" value="P:inflammatory response"/>
    <property type="evidence" value="ECO:0007669"/>
    <property type="project" value="UniProtKB-KW"/>
</dbReference>